<sequence>MLAALGIKEKLVNGDSMAQLPSLMGRTYTGVVLACLTCLDAGVGNMFDDGQEMYDENGIVVGVRFTEKILERLEG</sequence>
<dbReference type="AlphaFoldDB" id="A0A0A2V1A5"/>
<dbReference type="Proteomes" id="UP000002059">
    <property type="component" value="Partially assembled WGS sequence"/>
</dbReference>
<keyword evidence="2" id="KW-1185">Reference proteome</keyword>
<dbReference type="STRING" id="502779.A0A0A2V1A5"/>
<gene>
    <name evidence="1" type="ORF">PAAG_12039</name>
</gene>
<proteinExistence type="predicted"/>
<dbReference type="EMBL" id="KN294005">
    <property type="protein sequence ID" value="KGQ01268.1"/>
    <property type="molecule type" value="Genomic_DNA"/>
</dbReference>
<name>A0A0A2V1A5_PARBA</name>
<reference evidence="1 2" key="1">
    <citation type="journal article" date="2011" name="PLoS Genet.">
        <title>Comparative genomic analysis of human fungal pathogens causing paracoccidioidomycosis.</title>
        <authorList>
            <person name="Desjardins C.A."/>
            <person name="Champion M.D."/>
            <person name="Holder J.W."/>
            <person name="Muszewska A."/>
            <person name="Goldberg J."/>
            <person name="Bailao A.M."/>
            <person name="Brigido M.M."/>
            <person name="Ferreira M.E."/>
            <person name="Garcia A.M."/>
            <person name="Grynberg M."/>
            <person name="Gujja S."/>
            <person name="Heiman D.I."/>
            <person name="Henn M.R."/>
            <person name="Kodira C.D."/>
            <person name="Leon-Narvaez H."/>
            <person name="Longo L.V."/>
            <person name="Ma L.J."/>
            <person name="Malavazi I."/>
            <person name="Matsuo A.L."/>
            <person name="Morais F.V."/>
            <person name="Pereira M."/>
            <person name="Rodriguez-Brito S."/>
            <person name="Sakthikumar S."/>
            <person name="Salem-Izacc S.M."/>
            <person name="Sykes S.M."/>
            <person name="Teixeira M.M."/>
            <person name="Vallejo M.C."/>
            <person name="Walter M.E."/>
            <person name="Yandava C."/>
            <person name="Young S."/>
            <person name="Zeng Q."/>
            <person name="Zucker J."/>
            <person name="Felipe M.S."/>
            <person name="Goldman G.H."/>
            <person name="Haas B.J."/>
            <person name="McEwen J.G."/>
            <person name="Nino-Vega G."/>
            <person name="Puccia R."/>
            <person name="San-Blas G."/>
            <person name="Soares C.M."/>
            <person name="Birren B.W."/>
            <person name="Cuomo C.A."/>
        </authorList>
    </citation>
    <scope>NUCLEOTIDE SEQUENCE [LARGE SCALE GENOMIC DNA]</scope>
    <source>
        <strain evidence="2">ATCC MYA-826 / Pb01</strain>
    </source>
</reference>
<dbReference type="VEuPathDB" id="FungiDB:PAAG_12039"/>
<evidence type="ECO:0000313" key="1">
    <source>
        <dbReference type="EMBL" id="KGQ01268.1"/>
    </source>
</evidence>
<dbReference type="OrthoDB" id="1911848at2759"/>
<protein>
    <submittedName>
        <fullName evidence="1">Uncharacterized protein</fullName>
    </submittedName>
</protein>
<organism evidence="1 2">
    <name type="scientific">Paracoccidioides lutzii (strain ATCC MYA-826 / Pb01)</name>
    <name type="common">Paracoccidioides brasiliensis</name>
    <dbReference type="NCBI Taxonomy" id="502779"/>
    <lineage>
        <taxon>Eukaryota</taxon>
        <taxon>Fungi</taxon>
        <taxon>Dikarya</taxon>
        <taxon>Ascomycota</taxon>
        <taxon>Pezizomycotina</taxon>
        <taxon>Eurotiomycetes</taxon>
        <taxon>Eurotiomycetidae</taxon>
        <taxon>Onygenales</taxon>
        <taxon>Ajellomycetaceae</taxon>
        <taxon>Paracoccidioides</taxon>
    </lineage>
</organism>
<evidence type="ECO:0000313" key="2">
    <source>
        <dbReference type="Proteomes" id="UP000002059"/>
    </source>
</evidence>
<dbReference type="GeneID" id="26970827"/>
<accession>A0A0A2V1A5</accession>
<dbReference type="RefSeq" id="XP_015702807.1">
    <property type="nucleotide sequence ID" value="XM_015847582.1"/>
</dbReference>
<dbReference type="HOGENOM" id="CLU_2671710_0_0_1"/>
<dbReference type="KEGG" id="pbl:PAAG_12039"/>